<feature type="chain" id="PRO_5046021896" description="FAS1 domain-containing protein" evidence="1">
    <location>
        <begin position="25"/>
        <end position="223"/>
    </location>
</feature>
<feature type="domain" description="FAS1" evidence="2">
    <location>
        <begin position="43"/>
        <end position="222"/>
    </location>
</feature>
<reference evidence="4" key="1">
    <citation type="journal article" date="2019" name="Int. J. Syst. Evol. Microbiol.">
        <title>The Global Catalogue of Microorganisms (GCM) 10K type strain sequencing project: providing services to taxonomists for standard genome sequencing and annotation.</title>
        <authorList>
            <consortium name="The Broad Institute Genomics Platform"/>
            <consortium name="The Broad Institute Genome Sequencing Center for Infectious Disease"/>
            <person name="Wu L."/>
            <person name="Ma J."/>
        </authorList>
    </citation>
    <scope>NUCLEOTIDE SEQUENCE [LARGE SCALE GENOMIC DNA]</scope>
    <source>
        <strain evidence="4">JCM 17687</strain>
    </source>
</reference>
<dbReference type="EMBL" id="BAABIW010000018">
    <property type="protein sequence ID" value="GAA5030998.1"/>
    <property type="molecule type" value="Genomic_DNA"/>
</dbReference>
<evidence type="ECO:0000256" key="1">
    <source>
        <dbReference type="SAM" id="SignalP"/>
    </source>
</evidence>
<dbReference type="Pfam" id="PF02469">
    <property type="entry name" value="Fasciclin"/>
    <property type="match status" value="1"/>
</dbReference>
<organism evidence="3 4">
    <name type="scientific">Terrabacter aeriphilus</name>
    <dbReference type="NCBI Taxonomy" id="515662"/>
    <lineage>
        <taxon>Bacteria</taxon>
        <taxon>Bacillati</taxon>
        <taxon>Actinomycetota</taxon>
        <taxon>Actinomycetes</taxon>
        <taxon>Micrococcales</taxon>
        <taxon>Intrasporangiaceae</taxon>
        <taxon>Terrabacter</taxon>
    </lineage>
</organism>
<dbReference type="RefSeq" id="WP_345508193.1">
    <property type="nucleotide sequence ID" value="NZ_BAABIW010000018.1"/>
</dbReference>
<feature type="signal peptide" evidence="1">
    <location>
        <begin position="1"/>
        <end position="24"/>
    </location>
</feature>
<sequence length="223" mass="23615">MQKRHLVPVVAALASALAVPAAVAAPTAAAPASAASSALPSGTRSLAAVLTADGNRFDRNWYDYDIVTEAVLAVLKAKPNSPVGVLTRGDEPVTAFIPNDRAFQVLAADLTHRWYGKESQVFSALVGAVGVDAIESVLLYHVVPGAPISSRTALRSDGARLTTALPGATIKVDVLSRWLKLVRLVDQDRNDLDPLLNPRALDINRGNRQVAHGIVLVLRPLDL</sequence>
<proteinExistence type="predicted"/>
<keyword evidence="4" id="KW-1185">Reference proteome</keyword>
<evidence type="ECO:0000313" key="4">
    <source>
        <dbReference type="Proteomes" id="UP001500427"/>
    </source>
</evidence>
<dbReference type="Proteomes" id="UP001500427">
    <property type="component" value="Unassembled WGS sequence"/>
</dbReference>
<dbReference type="SUPFAM" id="SSF82153">
    <property type="entry name" value="FAS1 domain"/>
    <property type="match status" value="1"/>
</dbReference>
<dbReference type="PROSITE" id="PS50213">
    <property type="entry name" value="FAS1"/>
    <property type="match status" value="1"/>
</dbReference>
<dbReference type="InterPro" id="IPR000782">
    <property type="entry name" value="FAS1_domain"/>
</dbReference>
<comment type="caution">
    <text evidence="3">The sequence shown here is derived from an EMBL/GenBank/DDBJ whole genome shotgun (WGS) entry which is preliminary data.</text>
</comment>
<accession>A0ABP9JG67</accession>
<evidence type="ECO:0000313" key="3">
    <source>
        <dbReference type="EMBL" id="GAA5030998.1"/>
    </source>
</evidence>
<protein>
    <recommendedName>
        <fullName evidence="2">FAS1 domain-containing protein</fullName>
    </recommendedName>
</protein>
<keyword evidence="1" id="KW-0732">Signal</keyword>
<dbReference type="Gene3D" id="2.30.180.10">
    <property type="entry name" value="FAS1 domain"/>
    <property type="match status" value="1"/>
</dbReference>
<name>A0ABP9JG67_9MICO</name>
<dbReference type="InterPro" id="IPR036378">
    <property type="entry name" value="FAS1_dom_sf"/>
</dbReference>
<evidence type="ECO:0000259" key="2">
    <source>
        <dbReference type="PROSITE" id="PS50213"/>
    </source>
</evidence>
<gene>
    <name evidence="3" type="ORF">GCM10023258_28790</name>
</gene>